<dbReference type="PANTHER" id="PTHR43668">
    <property type="entry name" value="ALLANTOINASE"/>
    <property type="match status" value="1"/>
</dbReference>
<dbReference type="GO" id="GO:0006145">
    <property type="term" value="P:purine nucleobase catabolic process"/>
    <property type="evidence" value="ECO:0007669"/>
    <property type="project" value="TreeGrafter"/>
</dbReference>
<dbReference type="PANTHER" id="PTHR43668:SF2">
    <property type="entry name" value="ALLANTOINASE"/>
    <property type="match status" value="1"/>
</dbReference>
<comment type="caution">
    <text evidence="7">The sequence shown here is derived from an EMBL/GenBank/DDBJ whole genome shotgun (WGS) entry which is preliminary data.</text>
</comment>
<dbReference type="Pfam" id="PF01979">
    <property type="entry name" value="Amidohydro_1"/>
    <property type="match status" value="1"/>
</dbReference>
<evidence type="ECO:0000256" key="3">
    <source>
        <dbReference type="ARBA" id="ARBA00010286"/>
    </source>
</evidence>
<sequence>MNLKRIPQTIDPHVHFRVPGLEYKEDWDAGTLAAVAGGYTTVLEMPNTKPPTLSEELLEQKRRIASKSAHCNFGLIFGSSVDNLAEIKKVIGKVVAVKVFFNLSTGNLKIDDEKKLKKIFLATPLVIAHAEGEQLEKAIWLTRQAGNNLYVAHVPGIEEIELIKKAKADLNIFAEVTPHHLFLDKPQSVDPTRLMMPALRNKKHQEALWQAVLDGTIDTLGTDHAPHTAEDKQQLPPPFGVPGLETALPLMLNAVNERRLSFEKLIELASINPAKIFKINTSKDNYTEVDFDLQKQVDNANLFTKCGWSPWHGQTLKGWPTKTVINGVTVFEQGQIVNNHQGQEITYGH</sequence>
<dbReference type="InterPro" id="IPR050138">
    <property type="entry name" value="DHOase/Allantoinase_Hydrolase"/>
</dbReference>
<dbReference type="SUPFAM" id="SSF51338">
    <property type="entry name" value="Composite domain of metallo-dependent hydrolases"/>
    <property type="match status" value="1"/>
</dbReference>
<keyword evidence="4" id="KW-0479">Metal-binding</keyword>
<evidence type="ECO:0000256" key="2">
    <source>
        <dbReference type="ARBA" id="ARBA00002368"/>
    </source>
</evidence>
<name>A0A2H0W2N5_9BACT</name>
<gene>
    <name evidence="7" type="ORF">COT81_00090</name>
</gene>
<evidence type="ECO:0000259" key="6">
    <source>
        <dbReference type="Pfam" id="PF01979"/>
    </source>
</evidence>
<dbReference type="InterPro" id="IPR002195">
    <property type="entry name" value="Dihydroorotase_CS"/>
</dbReference>
<comment type="similarity">
    <text evidence="3">Belongs to the metallo-dependent hydrolases superfamily. DHOase family. Class I DHOase subfamily.</text>
</comment>
<evidence type="ECO:0000256" key="5">
    <source>
        <dbReference type="ARBA" id="ARBA00022801"/>
    </source>
</evidence>
<dbReference type="GO" id="GO:0005737">
    <property type="term" value="C:cytoplasm"/>
    <property type="evidence" value="ECO:0007669"/>
    <property type="project" value="TreeGrafter"/>
</dbReference>
<dbReference type="SUPFAM" id="SSF51556">
    <property type="entry name" value="Metallo-dependent hydrolases"/>
    <property type="match status" value="1"/>
</dbReference>
<dbReference type="InterPro" id="IPR006680">
    <property type="entry name" value="Amidohydro-rel"/>
</dbReference>
<dbReference type="InterPro" id="IPR032466">
    <property type="entry name" value="Metal_Hydrolase"/>
</dbReference>
<dbReference type="PROSITE" id="PS00482">
    <property type="entry name" value="DIHYDROOROTASE_1"/>
    <property type="match status" value="1"/>
</dbReference>
<evidence type="ECO:0000256" key="1">
    <source>
        <dbReference type="ARBA" id="ARBA00001947"/>
    </source>
</evidence>
<organism evidence="7 8">
    <name type="scientific">Candidatus Buchananbacteria bacterium CG10_big_fil_rev_8_21_14_0_10_42_9</name>
    <dbReference type="NCBI Taxonomy" id="1974526"/>
    <lineage>
        <taxon>Bacteria</taxon>
        <taxon>Candidatus Buchananiibacteriota</taxon>
    </lineage>
</organism>
<accession>A0A2H0W2N5</accession>
<dbReference type="AlphaFoldDB" id="A0A2H0W2N5"/>
<dbReference type="EMBL" id="PEZZ01000001">
    <property type="protein sequence ID" value="PIS05632.1"/>
    <property type="molecule type" value="Genomic_DNA"/>
</dbReference>
<dbReference type="Gene3D" id="3.20.20.140">
    <property type="entry name" value="Metal-dependent hydrolases"/>
    <property type="match status" value="1"/>
</dbReference>
<evidence type="ECO:0000256" key="4">
    <source>
        <dbReference type="ARBA" id="ARBA00022723"/>
    </source>
</evidence>
<reference evidence="8" key="1">
    <citation type="submission" date="2017-09" db="EMBL/GenBank/DDBJ databases">
        <title>Depth-based differentiation of microbial function through sediment-hosted aquifers and enrichment of novel symbionts in the deep terrestrial subsurface.</title>
        <authorList>
            <person name="Probst A.J."/>
            <person name="Ladd B."/>
            <person name="Jarett J.K."/>
            <person name="Geller-Mcgrath D.E."/>
            <person name="Sieber C.M.K."/>
            <person name="Emerson J.B."/>
            <person name="Anantharaman K."/>
            <person name="Thomas B.C."/>
            <person name="Malmstrom R."/>
            <person name="Stieglmeier M."/>
            <person name="Klingl A."/>
            <person name="Woyke T."/>
            <person name="Ryan C.M."/>
            <person name="Banfield J.F."/>
        </authorList>
    </citation>
    <scope>NUCLEOTIDE SEQUENCE [LARGE SCALE GENOMIC DNA]</scope>
</reference>
<dbReference type="PROSITE" id="PS00483">
    <property type="entry name" value="DIHYDROOROTASE_2"/>
    <property type="match status" value="1"/>
</dbReference>
<dbReference type="GO" id="GO:0004038">
    <property type="term" value="F:allantoinase activity"/>
    <property type="evidence" value="ECO:0007669"/>
    <property type="project" value="TreeGrafter"/>
</dbReference>
<protein>
    <submittedName>
        <fullName evidence="7">Dihydroorotase</fullName>
    </submittedName>
</protein>
<evidence type="ECO:0000313" key="7">
    <source>
        <dbReference type="EMBL" id="PIS05632.1"/>
    </source>
</evidence>
<feature type="domain" description="Amidohydrolase-related" evidence="6">
    <location>
        <begin position="9"/>
        <end position="280"/>
    </location>
</feature>
<dbReference type="InterPro" id="IPR011059">
    <property type="entry name" value="Metal-dep_hydrolase_composite"/>
</dbReference>
<keyword evidence="5" id="KW-0378">Hydrolase</keyword>
<evidence type="ECO:0000313" key="8">
    <source>
        <dbReference type="Proteomes" id="UP000230935"/>
    </source>
</evidence>
<dbReference type="Proteomes" id="UP000230935">
    <property type="component" value="Unassembled WGS sequence"/>
</dbReference>
<comment type="cofactor">
    <cofactor evidence="1">
        <name>Zn(2+)</name>
        <dbReference type="ChEBI" id="CHEBI:29105"/>
    </cofactor>
</comment>
<proteinExistence type="inferred from homology"/>
<comment type="function">
    <text evidence="2">Catalyzes the reversible cyclization of carbamoyl aspartate to dihydroorotate.</text>
</comment>
<dbReference type="GO" id="GO:0046872">
    <property type="term" value="F:metal ion binding"/>
    <property type="evidence" value="ECO:0007669"/>
    <property type="project" value="UniProtKB-KW"/>
</dbReference>